<evidence type="ECO:0000256" key="1">
    <source>
        <dbReference type="ARBA" id="ARBA00004123"/>
    </source>
</evidence>
<feature type="domain" description="Virilizer N-terminal" evidence="7">
    <location>
        <begin position="15"/>
        <end position="132"/>
    </location>
</feature>
<proteinExistence type="inferred from homology"/>
<dbReference type="GO" id="GO:0003723">
    <property type="term" value="F:RNA binding"/>
    <property type="evidence" value="ECO:0007669"/>
    <property type="project" value="TreeGrafter"/>
</dbReference>
<comment type="caution">
    <text evidence="8">The sequence shown here is derived from an EMBL/GenBank/DDBJ whole genome shotgun (WGS) entry which is preliminary data.</text>
</comment>
<evidence type="ECO:0000313" key="8">
    <source>
        <dbReference type="EMBL" id="GJJ07278.1"/>
    </source>
</evidence>
<dbReference type="EMBL" id="BPWL01000002">
    <property type="protein sequence ID" value="GJJ07278.1"/>
    <property type="molecule type" value="Genomic_DNA"/>
</dbReference>
<dbReference type="GO" id="GO:0008380">
    <property type="term" value="P:RNA splicing"/>
    <property type="evidence" value="ECO:0007669"/>
    <property type="project" value="UniProtKB-KW"/>
</dbReference>
<comment type="similarity">
    <text evidence="2">Belongs to the vir family.</text>
</comment>
<keyword evidence="9" id="KW-1185">Reference proteome</keyword>
<evidence type="ECO:0000256" key="4">
    <source>
        <dbReference type="ARBA" id="ARBA00023187"/>
    </source>
</evidence>
<dbReference type="Pfam" id="PF15912">
    <property type="entry name" value="VIR_N"/>
    <property type="match status" value="1"/>
</dbReference>
<dbReference type="InterPro" id="IPR031801">
    <property type="entry name" value="VIR_N"/>
</dbReference>
<name>A0AAV5A1B7_9AGAM</name>
<accession>A0AAV5A1B7</accession>
<dbReference type="AlphaFoldDB" id="A0AAV5A1B7"/>
<dbReference type="Proteomes" id="UP001050691">
    <property type="component" value="Unassembled WGS sequence"/>
</dbReference>
<keyword evidence="4" id="KW-0508">mRNA splicing</keyword>
<protein>
    <recommendedName>
        <fullName evidence="7">Virilizer N-terminal domain-containing protein</fullName>
    </recommendedName>
</protein>
<evidence type="ECO:0000256" key="6">
    <source>
        <dbReference type="SAM" id="MobiDB-lite"/>
    </source>
</evidence>
<evidence type="ECO:0000256" key="5">
    <source>
        <dbReference type="ARBA" id="ARBA00023242"/>
    </source>
</evidence>
<evidence type="ECO:0000256" key="2">
    <source>
        <dbReference type="ARBA" id="ARBA00008371"/>
    </source>
</evidence>
<evidence type="ECO:0000259" key="7">
    <source>
        <dbReference type="Pfam" id="PF15912"/>
    </source>
</evidence>
<dbReference type="GO" id="GO:0006397">
    <property type="term" value="P:mRNA processing"/>
    <property type="evidence" value="ECO:0007669"/>
    <property type="project" value="UniProtKB-KW"/>
</dbReference>
<keyword evidence="3" id="KW-0507">mRNA processing</keyword>
<comment type="subcellular location">
    <subcellularLocation>
        <location evidence="1">Nucleus</location>
    </subcellularLocation>
</comment>
<dbReference type="GO" id="GO:0005634">
    <property type="term" value="C:nucleus"/>
    <property type="evidence" value="ECO:0007669"/>
    <property type="project" value="UniProtKB-SubCell"/>
</dbReference>
<evidence type="ECO:0000256" key="3">
    <source>
        <dbReference type="ARBA" id="ARBA00022664"/>
    </source>
</evidence>
<feature type="region of interest" description="Disordered" evidence="6">
    <location>
        <begin position="1095"/>
        <end position="1138"/>
    </location>
</feature>
<reference evidence="8" key="1">
    <citation type="submission" date="2021-10" db="EMBL/GenBank/DDBJ databases">
        <title>De novo Genome Assembly of Clathrus columnatus (Basidiomycota, Fungi) Using Illumina and Nanopore Sequence Data.</title>
        <authorList>
            <person name="Ogiso-Tanaka E."/>
            <person name="Itagaki H."/>
            <person name="Hosoya T."/>
            <person name="Hosaka K."/>
        </authorList>
    </citation>
    <scope>NUCLEOTIDE SEQUENCE</scope>
    <source>
        <strain evidence="8">MO-923</strain>
    </source>
</reference>
<dbReference type="GO" id="GO:0036396">
    <property type="term" value="C:RNA N6-methyladenosine methyltransferase complex"/>
    <property type="evidence" value="ECO:0007669"/>
    <property type="project" value="TreeGrafter"/>
</dbReference>
<dbReference type="InterPro" id="IPR026736">
    <property type="entry name" value="Virilizer"/>
</dbReference>
<feature type="compositionally biased region" description="Basic and acidic residues" evidence="6">
    <location>
        <begin position="1107"/>
        <end position="1116"/>
    </location>
</feature>
<evidence type="ECO:0000313" key="9">
    <source>
        <dbReference type="Proteomes" id="UP001050691"/>
    </source>
</evidence>
<feature type="compositionally biased region" description="Polar residues" evidence="6">
    <location>
        <begin position="1095"/>
        <end position="1104"/>
    </location>
</feature>
<organism evidence="8 9">
    <name type="scientific">Clathrus columnatus</name>
    <dbReference type="NCBI Taxonomy" id="1419009"/>
    <lineage>
        <taxon>Eukaryota</taxon>
        <taxon>Fungi</taxon>
        <taxon>Dikarya</taxon>
        <taxon>Basidiomycota</taxon>
        <taxon>Agaricomycotina</taxon>
        <taxon>Agaricomycetes</taxon>
        <taxon>Phallomycetidae</taxon>
        <taxon>Phallales</taxon>
        <taxon>Clathraceae</taxon>
        <taxon>Clathrus</taxon>
    </lineage>
</organism>
<dbReference type="PANTHER" id="PTHR23185">
    <property type="entry name" value="PROTEIN VIRILIZER HOMOLOG"/>
    <property type="match status" value="1"/>
</dbReference>
<keyword evidence="5" id="KW-0539">Nucleus</keyword>
<sequence length="1138" mass="128194">MLLSWGTLYPNGTSKLASIRFSSPVKITSLRIFPNSCHLFSSNPEAFGQTEPKAFTLTVFLNAQALPSANETTKARSTNNLITTNLHYPGGMREFSLNLGHDYATRLLILQGDFTSVTIAVYGDLAVEMSADELMTGEHVTPSISVGEVSLPTILDPINLSDPTLLPMKLLELTPNPPPLPLLVRLQFGLKLQDQIIRTDDIRFAEWEDLLESDVTGLEWLERAATMLNLPVAETVAPEILNRLSSRIIDSLVEKTNDSLFIFAGLIRRVSTQPEIVVDSFLVDLDFSDIFESHLLDKHIIERLHDAAAHPSIARCLGSPSMMSNLDSFLTLYTTNLPAKQATIALQDRVRGWEEFEKSIQGGSADIPLLMHWIRKLTSEDITCGIFLNYLISDTFSATRREYFLHIDRLHFIPSWSSASLVTFPEFLAFLKAFIGISSTLAVFSWAVDLGAHECVEKFLSIARLWQEVPAYEKIFNHVFVLPRILYRLEDVLRQPSDPPNISIQYGEQILSHLLDNVETMACPDLTRLVDGISDQGFLSSARRSEMSRIVFITEHGLEEAIRTVFDFSAGNSINILHAALLVIEKAFEDPDNGVWNLIHTSWEQDFYGLGYQLIDLLGHFIALMRGQFLLEPPPPLHATILTQLVHSSHSILRILTHLFPTQIQPSRLVHTLVDNILNLFILTDAIDSIYPFGNPVRHAARLTRPTCAETLSTLCTVKPEICSGSSIGVLVFRTLVQNALRPENDDPVIRVEQVFWLLDLVLPLSISDTVSNNSQEQYWIKEVIPNILPELNRFFRALTTDNQLQLAGRLIDLDREEIGLGQWFIDQELNFFGRILEQPETSWASETNAVITLQIIKKSLRFLTGFLKLFPIGKYPGIYQETETLLKLYQAMDNPKMTAPLLLPYTVDLALALIPDMNLLAVDATATLVTLERSDMKQDTLIRSLGRSLTGLATSRHELPGFGKDVTLIFEWLQKLGSSDPVPVYFSEQIFDRLSAYIEWSEMDHRQPDDFRINFIFNNETDSEPDVSSSKIPPLSFQDVKKSLGNQPLTPSTPRLNGESIFKMTTTSPITTLFNSVKTTLLTKTYQQNEFRQLSARQNTSRRPSVHVDEFEQEKALSGSEQVPPEYGQLLPPLKFE</sequence>
<gene>
    <name evidence="8" type="ORF">Clacol_001478</name>
</gene>
<dbReference type="PANTHER" id="PTHR23185:SF0">
    <property type="entry name" value="PROTEIN VIRILIZER HOMOLOG"/>
    <property type="match status" value="1"/>
</dbReference>